<accession>A0A8S2EYJ8</accession>
<evidence type="ECO:0000313" key="2">
    <source>
        <dbReference type="EMBL" id="CAF4160956.1"/>
    </source>
</evidence>
<gene>
    <name evidence="1" type="ORF">OVA965_LOCUS30768</name>
    <name evidence="2" type="ORF">TMI583_LOCUS31577</name>
</gene>
<dbReference type="Proteomes" id="UP000677228">
    <property type="component" value="Unassembled WGS sequence"/>
</dbReference>
<protein>
    <recommendedName>
        <fullName evidence="4">F-box domain-containing protein</fullName>
    </recommendedName>
</protein>
<dbReference type="Gene3D" id="3.80.10.10">
    <property type="entry name" value="Ribonuclease Inhibitor"/>
    <property type="match status" value="1"/>
</dbReference>
<evidence type="ECO:0008006" key="4">
    <source>
        <dbReference type="Google" id="ProtNLM"/>
    </source>
</evidence>
<dbReference type="InterPro" id="IPR032675">
    <property type="entry name" value="LRR_dom_sf"/>
</dbReference>
<proteinExistence type="predicted"/>
<comment type="caution">
    <text evidence="1">The sequence shown here is derived from an EMBL/GenBank/DDBJ whole genome shotgun (WGS) entry which is preliminary data.</text>
</comment>
<dbReference type="SUPFAM" id="SSF81383">
    <property type="entry name" value="F-box domain"/>
    <property type="match status" value="1"/>
</dbReference>
<name>A0A8S2EYJ8_9BILA</name>
<dbReference type="AlphaFoldDB" id="A0A8S2EYJ8"/>
<feature type="non-terminal residue" evidence="1">
    <location>
        <position position="1"/>
    </location>
</feature>
<dbReference type="EMBL" id="CAJOBA010044220">
    <property type="protein sequence ID" value="CAF4160956.1"/>
    <property type="molecule type" value="Genomic_DNA"/>
</dbReference>
<reference evidence="1" key="1">
    <citation type="submission" date="2021-02" db="EMBL/GenBank/DDBJ databases">
        <authorList>
            <person name="Nowell W R."/>
        </authorList>
    </citation>
    <scope>NUCLEOTIDE SEQUENCE</scope>
</reference>
<dbReference type="EMBL" id="CAJNOK010022581">
    <property type="protein sequence ID" value="CAF1350318.1"/>
    <property type="molecule type" value="Genomic_DNA"/>
</dbReference>
<organism evidence="1 3">
    <name type="scientific">Didymodactylos carnosus</name>
    <dbReference type="NCBI Taxonomy" id="1234261"/>
    <lineage>
        <taxon>Eukaryota</taxon>
        <taxon>Metazoa</taxon>
        <taxon>Spiralia</taxon>
        <taxon>Gnathifera</taxon>
        <taxon>Rotifera</taxon>
        <taxon>Eurotatoria</taxon>
        <taxon>Bdelloidea</taxon>
        <taxon>Philodinida</taxon>
        <taxon>Philodinidae</taxon>
        <taxon>Didymodactylos</taxon>
    </lineage>
</organism>
<evidence type="ECO:0000313" key="1">
    <source>
        <dbReference type="EMBL" id="CAF1350318.1"/>
    </source>
</evidence>
<dbReference type="InterPro" id="IPR036047">
    <property type="entry name" value="F-box-like_dom_sf"/>
</dbReference>
<sequence>IMHRIVTQFKDLSDEIYLEIFEQLSVYDLQRAFSGINSRFNSILADDRLRLILDTSMIPGEEFNHFCANILPLHVEQITSLTLSSHVADLPSTLALLKSASKLSEVIMDNICHWQAVNSAYYTQLFSISKYDIKYPFLPAYRLAAVIHIDTIKQHQTRQ</sequence>
<evidence type="ECO:0000313" key="3">
    <source>
        <dbReference type="Proteomes" id="UP000677228"/>
    </source>
</evidence>
<dbReference type="Proteomes" id="UP000682733">
    <property type="component" value="Unassembled WGS sequence"/>
</dbReference>